<dbReference type="Pfam" id="PF01944">
    <property type="entry name" value="SpoIIM"/>
    <property type="match status" value="1"/>
</dbReference>
<dbReference type="STRING" id="407022.SAMN05661044_03500"/>
<keyword evidence="1" id="KW-0472">Membrane</keyword>
<feature type="transmembrane region" description="Helical" evidence="1">
    <location>
        <begin position="219"/>
        <end position="238"/>
    </location>
</feature>
<dbReference type="PANTHER" id="PTHR35337">
    <property type="entry name" value="SLR1478 PROTEIN"/>
    <property type="match status" value="1"/>
</dbReference>
<reference evidence="3" key="1">
    <citation type="submission" date="2016-10" db="EMBL/GenBank/DDBJ databases">
        <authorList>
            <person name="Varghese N."/>
            <person name="Submissions S."/>
        </authorList>
    </citation>
    <scope>NUCLEOTIDE SEQUENCE [LARGE SCALE GENOMIC DNA]</scope>
    <source>
        <strain evidence="3">DSM 18733</strain>
    </source>
</reference>
<dbReference type="OrthoDB" id="9800053at2"/>
<dbReference type="InterPro" id="IPR002798">
    <property type="entry name" value="SpoIIM-like"/>
</dbReference>
<evidence type="ECO:0000256" key="1">
    <source>
        <dbReference type="SAM" id="Phobius"/>
    </source>
</evidence>
<feature type="transmembrane region" description="Helical" evidence="1">
    <location>
        <begin position="152"/>
        <end position="184"/>
    </location>
</feature>
<sequence>MREALFVKQNSNKWEIYEQMQVKHPDELAERFIEITDDLAFSKTFYPKSKTTAYLNGLAARLHQSLYINKKEQTSRFVTFWKLELPLIFYEYRKQLLYAFIFFITFVVIGAFSAAKDDTFVRLILGDAYVDMTNANIDKGDPFGVYKKMDPFMMFLMIAVNNIKVSCFAFLLGILCSVGTVVLLMYNGIMLGSFQYYFFSKGLGLASVMVIWVHGTLEIAAIILSGAAGLILGNSLLFPGTYTRLISFKRGGKDGVKIIIGLVPIFIAAALLESFVTRHTEMPTWLSGLILMGSLVFLIWYVIIYPRKILKNSALNGKY</sequence>
<evidence type="ECO:0000313" key="2">
    <source>
        <dbReference type="EMBL" id="SEL83415.1"/>
    </source>
</evidence>
<feature type="transmembrane region" description="Helical" evidence="1">
    <location>
        <begin position="96"/>
        <end position="115"/>
    </location>
</feature>
<protein>
    <submittedName>
        <fullName evidence="2">Uncharacterized membrane protein SpoIIM, required for sporulation</fullName>
    </submittedName>
</protein>
<dbReference type="AlphaFoldDB" id="A0A1H7TFU2"/>
<name>A0A1H7TFU2_OLID1</name>
<keyword evidence="1" id="KW-0812">Transmembrane</keyword>
<dbReference type="RefSeq" id="WP_093326696.1">
    <property type="nucleotide sequence ID" value="NZ_FOAF01000004.1"/>
</dbReference>
<proteinExistence type="predicted"/>
<organism evidence="2 3">
    <name type="scientific">Olivibacter domesticus</name>
    <name type="common">Pseudosphingobacterium domesticum</name>
    <dbReference type="NCBI Taxonomy" id="407022"/>
    <lineage>
        <taxon>Bacteria</taxon>
        <taxon>Pseudomonadati</taxon>
        <taxon>Bacteroidota</taxon>
        <taxon>Sphingobacteriia</taxon>
        <taxon>Sphingobacteriales</taxon>
        <taxon>Sphingobacteriaceae</taxon>
        <taxon>Olivibacter</taxon>
    </lineage>
</organism>
<dbReference type="PANTHER" id="PTHR35337:SF1">
    <property type="entry name" value="SLR1478 PROTEIN"/>
    <property type="match status" value="1"/>
</dbReference>
<accession>A0A1H7TFU2</accession>
<dbReference type="Proteomes" id="UP000199421">
    <property type="component" value="Unassembled WGS sequence"/>
</dbReference>
<feature type="transmembrane region" description="Helical" evidence="1">
    <location>
        <begin position="258"/>
        <end position="276"/>
    </location>
</feature>
<gene>
    <name evidence="2" type="ORF">SAMN05661044_03500</name>
</gene>
<dbReference type="EMBL" id="FOAF01000004">
    <property type="protein sequence ID" value="SEL83415.1"/>
    <property type="molecule type" value="Genomic_DNA"/>
</dbReference>
<evidence type="ECO:0000313" key="3">
    <source>
        <dbReference type="Proteomes" id="UP000199421"/>
    </source>
</evidence>
<keyword evidence="1" id="KW-1133">Transmembrane helix</keyword>
<feature type="transmembrane region" description="Helical" evidence="1">
    <location>
        <begin position="282"/>
        <end position="303"/>
    </location>
</feature>
<keyword evidence="3" id="KW-1185">Reference proteome</keyword>